<dbReference type="EMBL" id="JAGMUV010000034">
    <property type="protein sequence ID" value="KAH7113555.1"/>
    <property type="molecule type" value="Genomic_DNA"/>
</dbReference>
<keyword evidence="3" id="KW-1185">Reference proteome</keyword>
<protein>
    <submittedName>
        <fullName evidence="1">Uncharacterized protein</fullName>
    </submittedName>
</protein>
<dbReference type="AlphaFoldDB" id="A0A9P9D6J9"/>
<comment type="caution">
    <text evidence="1">The sequence shown here is derived from an EMBL/GenBank/DDBJ whole genome shotgun (WGS) entry which is preliminary data.</text>
</comment>
<organism evidence="1 3">
    <name type="scientific">Dactylonectria macrodidyma</name>
    <dbReference type="NCBI Taxonomy" id="307937"/>
    <lineage>
        <taxon>Eukaryota</taxon>
        <taxon>Fungi</taxon>
        <taxon>Dikarya</taxon>
        <taxon>Ascomycota</taxon>
        <taxon>Pezizomycotina</taxon>
        <taxon>Sordariomycetes</taxon>
        <taxon>Hypocreomycetidae</taxon>
        <taxon>Hypocreales</taxon>
        <taxon>Nectriaceae</taxon>
        <taxon>Dactylonectria</taxon>
    </lineage>
</organism>
<dbReference type="OrthoDB" id="5102889at2759"/>
<accession>A0A9P9D6J9</accession>
<evidence type="ECO:0000313" key="1">
    <source>
        <dbReference type="EMBL" id="KAH7113513.1"/>
    </source>
</evidence>
<name>A0A9P9D6J9_9HYPO</name>
<proteinExistence type="predicted"/>
<evidence type="ECO:0000313" key="3">
    <source>
        <dbReference type="Proteomes" id="UP000738349"/>
    </source>
</evidence>
<gene>
    <name evidence="1" type="ORF">EDB81DRAFT_670068</name>
    <name evidence="2" type="ORF">EDB81DRAFT_670215</name>
</gene>
<reference evidence="1" key="1">
    <citation type="journal article" date="2021" name="Nat. Commun.">
        <title>Genetic determinants of endophytism in the Arabidopsis root mycobiome.</title>
        <authorList>
            <person name="Mesny F."/>
            <person name="Miyauchi S."/>
            <person name="Thiergart T."/>
            <person name="Pickel B."/>
            <person name="Atanasova L."/>
            <person name="Karlsson M."/>
            <person name="Huettel B."/>
            <person name="Barry K.W."/>
            <person name="Haridas S."/>
            <person name="Chen C."/>
            <person name="Bauer D."/>
            <person name="Andreopoulos W."/>
            <person name="Pangilinan J."/>
            <person name="LaButti K."/>
            <person name="Riley R."/>
            <person name="Lipzen A."/>
            <person name="Clum A."/>
            <person name="Drula E."/>
            <person name="Henrissat B."/>
            <person name="Kohler A."/>
            <person name="Grigoriev I.V."/>
            <person name="Martin F.M."/>
            <person name="Hacquard S."/>
        </authorList>
    </citation>
    <scope>NUCLEOTIDE SEQUENCE</scope>
    <source>
        <strain evidence="1">MPI-CAGE-AT-0147</strain>
    </source>
</reference>
<sequence length="157" mass="18275">MLGGMTMQDFAKLDGVNRRGIFCQHLASEEYIEMHQFMDLSKVDAIRALLLFRKEFGTSRLGQQLSQEAKQVFYEENHFLVGLNDLDDFLRDILEDWGDAIPVKSLVRNLTVMVERHGCKCGHLADFLQQARIFNNLDSISYEWRDCWELNAREQVA</sequence>
<dbReference type="EMBL" id="JAGMUV010000034">
    <property type="protein sequence ID" value="KAH7113513.1"/>
    <property type="molecule type" value="Genomic_DNA"/>
</dbReference>
<evidence type="ECO:0000313" key="2">
    <source>
        <dbReference type="EMBL" id="KAH7113555.1"/>
    </source>
</evidence>
<dbReference type="Proteomes" id="UP000738349">
    <property type="component" value="Unassembled WGS sequence"/>
</dbReference>